<feature type="transmembrane region" description="Helical" evidence="9">
    <location>
        <begin position="65"/>
        <end position="93"/>
    </location>
</feature>
<dbReference type="InterPro" id="IPR004501">
    <property type="entry name" value="PTS_EIIC_3"/>
</dbReference>
<reference evidence="11 12" key="1">
    <citation type="submission" date="2015-10" db="EMBL/GenBank/DDBJ databases">
        <title>Erysipelothrix larvae sp. LV19 isolated from the larval gut of the rhinoceros beetle, Trypoxylus dichotomus.</title>
        <authorList>
            <person name="Lim S."/>
            <person name="Kim B.-C."/>
        </authorList>
    </citation>
    <scope>NUCLEOTIDE SEQUENCE [LARGE SCALE GENOMIC DNA]</scope>
    <source>
        <strain evidence="11 12">LV19</strain>
    </source>
</reference>
<dbReference type="InterPro" id="IPR051088">
    <property type="entry name" value="PTS_Sugar-EIIC/EIIB"/>
</dbReference>
<feature type="transmembrane region" description="Helical" evidence="9">
    <location>
        <begin position="177"/>
        <end position="201"/>
    </location>
</feature>
<evidence type="ECO:0000256" key="6">
    <source>
        <dbReference type="ARBA" id="ARBA00022989"/>
    </source>
</evidence>
<name>A0A0X8H0T6_9FIRM</name>
<feature type="transmembrane region" description="Helical" evidence="9">
    <location>
        <begin position="100"/>
        <end position="118"/>
    </location>
</feature>
<evidence type="ECO:0000256" key="4">
    <source>
        <dbReference type="ARBA" id="ARBA00022597"/>
    </source>
</evidence>
<proteinExistence type="predicted"/>
<keyword evidence="7 8" id="KW-0472">Membrane</keyword>
<evidence type="ECO:0000313" key="11">
    <source>
        <dbReference type="EMBL" id="AMC93951.1"/>
    </source>
</evidence>
<keyword evidence="12" id="KW-1185">Reference proteome</keyword>
<keyword evidence="3 8" id="KW-1003">Cell membrane</keyword>
<evidence type="ECO:0000256" key="7">
    <source>
        <dbReference type="ARBA" id="ARBA00023136"/>
    </source>
</evidence>
<comment type="subcellular location">
    <subcellularLocation>
        <location evidence="1">Cell membrane</location>
        <topology evidence="1">Multi-pass membrane protein</topology>
    </subcellularLocation>
</comment>
<feature type="transmembrane region" description="Helical" evidence="9">
    <location>
        <begin position="138"/>
        <end position="157"/>
    </location>
</feature>
<dbReference type="PIRSF" id="PIRSF006351">
    <property type="entry name" value="PTS_EIIC-Cellobiose"/>
    <property type="match status" value="1"/>
</dbReference>
<dbReference type="GO" id="GO:0009401">
    <property type="term" value="P:phosphoenolpyruvate-dependent sugar phosphotransferase system"/>
    <property type="evidence" value="ECO:0007669"/>
    <property type="project" value="InterPro"/>
</dbReference>
<gene>
    <name evidence="11" type="ORF">AOC36_08115</name>
</gene>
<evidence type="ECO:0000256" key="2">
    <source>
        <dbReference type="ARBA" id="ARBA00022448"/>
    </source>
</evidence>
<feature type="transmembrane region" description="Helical" evidence="9">
    <location>
        <begin position="21"/>
        <end position="45"/>
    </location>
</feature>
<dbReference type="GO" id="GO:1901264">
    <property type="term" value="P:carbohydrate derivative transport"/>
    <property type="evidence" value="ECO:0007669"/>
    <property type="project" value="TreeGrafter"/>
</dbReference>
<evidence type="ECO:0000256" key="3">
    <source>
        <dbReference type="ARBA" id="ARBA00022475"/>
    </source>
</evidence>
<keyword evidence="6 9" id="KW-1133">Transmembrane helix</keyword>
<keyword evidence="2 8" id="KW-0813">Transport</keyword>
<dbReference type="KEGG" id="erl:AOC36_08115"/>
<dbReference type="InterPro" id="IPR003352">
    <property type="entry name" value="PTS_EIIC"/>
</dbReference>
<dbReference type="STRING" id="1514105.AOC36_08115"/>
<protein>
    <recommendedName>
        <fullName evidence="8">Permease IIC component</fullName>
    </recommendedName>
</protein>
<evidence type="ECO:0000313" key="12">
    <source>
        <dbReference type="Proteomes" id="UP000063781"/>
    </source>
</evidence>
<dbReference type="Proteomes" id="UP000063781">
    <property type="component" value="Chromosome"/>
</dbReference>
<keyword evidence="5 9" id="KW-0812">Transmembrane</keyword>
<evidence type="ECO:0000256" key="1">
    <source>
        <dbReference type="ARBA" id="ARBA00004651"/>
    </source>
</evidence>
<dbReference type="EMBL" id="CP013213">
    <property type="protein sequence ID" value="AMC93951.1"/>
    <property type="molecule type" value="Genomic_DNA"/>
</dbReference>
<evidence type="ECO:0000256" key="5">
    <source>
        <dbReference type="ARBA" id="ARBA00022692"/>
    </source>
</evidence>
<evidence type="ECO:0000256" key="9">
    <source>
        <dbReference type="SAM" id="Phobius"/>
    </source>
</evidence>
<dbReference type="PANTHER" id="PTHR33989:SF11">
    <property type="entry name" value="LICHENAN PERMEASE IIC COMPONENT"/>
    <property type="match status" value="1"/>
</dbReference>
<keyword evidence="4 8" id="KW-0762">Sugar transport</keyword>
<comment type="function">
    <text evidence="8">The phosphoenolpyruvate-dependent sugar phosphotransferase system (PTS), a major carbohydrate active -transport system, catalyzes the phosphorylation of incoming sugar substrates concomitant with their translocation across the cell membrane.</text>
</comment>
<feature type="transmembrane region" description="Helical" evidence="9">
    <location>
        <begin position="221"/>
        <end position="243"/>
    </location>
</feature>
<feature type="transmembrane region" description="Helical" evidence="9">
    <location>
        <begin position="292"/>
        <end position="311"/>
    </location>
</feature>
<dbReference type="AlphaFoldDB" id="A0A0X8H0T6"/>
<dbReference type="PANTHER" id="PTHR33989">
    <property type="match status" value="1"/>
</dbReference>
<dbReference type="GO" id="GO:0008982">
    <property type="term" value="F:protein-N(PI)-phosphohistidine-sugar phosphotransferase activity"/>
    <property type="evidence" value="ECO:0007669"/>
    <property type="project" value="UniProtKB-UniRule"/>
</dbReference>
<dbReference type="Pfam" id="PF02378">
    <property type="entry name" value="PTS_EIIC"/>
    <property type="match status" value="1"/>
</dbReference>
<accession>A0A0X8H0T6</accession>
<dbReference type="GO" id="GO:0005886">
    <property type="term" value="C:plasma membrane"/>
    <property type="evidence" value="ECO:0007669"/>
    <property type="project" value="UniProtKB-SubCell"/>
</dbReference>
<dbReference type="PROSITE" id="PS51105">
    <property type="entry name" value="PTS_EIIC_TYPE_3"/>
    <property type="match status" value="1"/>
</dbReference>
<evidence type="ECO:0000256" key="8">
    <source>
        <dbReference type="PIRNR" id="PIRNR006351"/>
    </source>
</evidence>
<organism evidence="11 12">
    <name type="scientific">Erysipelothrix larvae</name>
    <dbReference type="NCBI Taxonomy" id="1514105"/>
    <lineage>
        <taxon>Bacteria</taxon>
        <taxon>Bacillati</taxon>
        <taxon>Bacillota</taxon>
        <taxon>Erysipelotrichia</taxon>
        <taxon>Erysipelotrichales</taxon>
        <taxon>Erysipelotrichaceae</taxon>
        <taxon>Erysipelothrix</taxon>
    </lineage>
</organism>
<feature type="domain" description="PTS EIIC type-3" evidence="10">
    <location>
        <begin position="5"/>
        <end position="417"/>
    </location>
</feature>
<evidence type="ECO:0000259" key="10">
    <source>
        <dbReference type="PROSITE" id="PS51105"/>
    </source>
</evidence>
<dbReference type="RefSeq" id="WP_067633214.1">
    <property type="nucleotide sequence ID" value="NZ_CP013213.1"/>
</dbReference>
<dbReference type="OrthoDB" id="1550290at2"/>
<dbReference type="NCBIfam" id="TIGR00410">
    <property type="entry name" value="lacE"/>
    <property type="match status" value="1"/>
</dbReference>
<feature type="transmembrane region" description="Helical" evidence="9">
    <location>
        <begin position="400"/>
        <end position="418"/>
    </location>
</feature>
<sequence>MLDKLENVLGPIAEKLNNNKVLIAIRDGFLISTPLIIGASVFLLIQNFPINGYSEFMASIFGENWSTYLGAVSGATFSLLAMINVICIGYVYARELGSEGMVGGIVALVSFLILTPQSHPNFVNDAGKSFSGFAYSNLGSSGLFLGMICAIVSVLIFNKIEKKGWVIKMPAGVPPMVAMSFSALIPAFFSMTFFFLLRIGVSLTSYNFAHDMIMEVLQAPLMGLGRLPIFPVLYQFFSTLFWFFGINGPAVTNTVFSPITTVLTQENLSVFLEFGMKADLPNIYTASFSDFFGNYGGGGSTLSLVICMLFFAKSQRLKQLGRLSIVPGIFGVNEMVIFGLPVVLNPIILVPFILVPVMNISLGYIATAIGLIPRTFGISIPWTMPIFFSGWLATGSFKAAFFQIFLLILGILVYYPFFKVLDKQYLEEETKGLESETDELDDISLSDISFD</sequence>
<dbReference type="InterPro" id="IPR004796">
    <property type="entry name" value="PTS_IIC_cello"/>
</dbReference>